<organism evidence="3 4">
    <name type="scientific">Lachnoclostridium phytofermentans (strain ATCC 700394 / DSM 18823 / ISDg)</name>
    <name type="common">Clostridium phytofermentans</name>
    <dbReference type="NCBI Taxonomy" id="357809"/>
    <lineage>
        <taxon>Bacteria</taxon>
        <taxon>Bacillati</taxon>
        <taxon>Bacillota</taxon>
        <taxon>Clostridia</taxon>
        <taxon>Lachnospirales</taxon>
        <taxon>Lachnospiraceae</taxon>
    </lineage>
</organism>
<dbReference type="STRING" id="357809.Cphy_3409"/>
<dbReference type="RefSeq" id="WP_012201411.1">
    <property type="nucleotide sequence ID" value="NC_010001.1"/>
</dbReference>
<dbReference type="AlphaFoldDB" id="A9KTD2"/>
<feature type="signal peptide" evidence="2">
    <location>
        <begin position="1"/>
        <end position="20"/>
    </location>
</feature>
<evidence type="ECO:0000313" key="4">
    <source>
        <dbReference type="Proteomes" id="UP000000370"/>
    </source>
</evidence>
<dbReference type="Gene3D" id="3.40.190.10">
    <property type="entry name" value="Periplasmic binding protein-like II"/>
    <property type="match status" value="2"/>
</dbReference>
<keyword evidence="2" id="KW-0732">Signal</keyword>
<dbReference type="eggNOG" id="COG1653">
    <property type="taxonomic scope" value="Bacteria"/>
</dbReference>
<name>A9KTD2_LACP7</name>
<proteinExistence type="predicted"/>
<dbReference type="PROSITE" id="PS51257">
    <property type="entry name" value="PROKAR_LIPOPROTEIN"/>
    <property type="match status" value="1"/>
</dbReference>
<evidence type="ECO:0000256" key="1">
    <source>
        <dbReference type="SAM" id="MobiDB-lite"/>
    </source>
</evidence>
<dbReference type="PANTHER" id="PTHR43649">
    <property type="entry name" value="ARABINOSE-BINDING PROTEIN-RELATED"/>
    <property type="match status" value="1"/>
</dbReference>
<dbReference type="KEGG" id="cpy:Cphy_3409"/>
<dbReference type="InterPro" id="IPR050490">
    <property type="entry name" value="Bact_solute-bd_prot1"/>
</dbReference>
<protein>
    <submittedName>
        <fullName evidence="3">Extracellular solute-binding protein family 1</fullName>
    </submittedName>
</protein>
<feature type="region of interest" description="Disordered" evidence="1">
    <location>
        <begin position="26"/>
        <end position="54"/>
    </location>
</feature>
<dbReference type="Proteomes" id="UP000000370">
    <property type="component" value="Chromosome"/>
</dbReference>
<dbReference type="InterPro" id="IPR006059">
    <property type="entry name" value="SBP"/>
</dbReference>
<gene>
    <name evidence="3" type="ordered locus">Cphy_3409</name>
</gene>
<feature type="compositionally biased region" description="Polar residues" evidence="1">
    <location>
        <begin position="44"/>
        <end position="54"/>
    </location>
</feature>
<evidence type="ECO:0000256" key="2">
    <source>
        <dbReference type="SAM" id="SignalP"/>
    </source>
</evidence>
<dbReference type="SUPFAM" id="SSF53850">
    <property type="entry name" value="Periplasmic binding protein-like II"/>
    <property type="match status" value="1"/>
</dbReference>
<dbReference type="OrthoDB" id="1929810at2"/>
<feature type="compositionally biased region" description="Basic and acidic residues" evidence="1">
    <location>
        <begin position="26"/>
        <end position="41"/>
    </location>
</feature>
<dbReference type="Pfam" id="PF13416">
    <property type="entry name" value="SBP_bac_8"/>
    <property type="match status" value="1"/>
</dbReference>
<accession>A9KTD2</accession>
<sequence precursor="true">MKKRVLTILMAITLVISLLAGCSDKSAKTDNATKENNKAEATKGPTQSPNSSSDKITLKLFSNLPDRKNGQGLIEQMIIDEYTNKNPNVTIEVEALDEEAYKTKFRAYAMNGMPDVVSIWGQPSFLDEVLEAGVLAELKESDYANYGFVSGSLEGFKKDGKLYGLPRNTDVMAFYYNEKIFNDNGWKVPNTFEEFLDLAKQIKDAGMIPVAMDGGDGWPMAIYLTDLLVRINGNCSELISKGIRSGDFSDPVFKEAAELLRKSAEVGMFQTGYDSQDYGTAMNLFTNGQSAMFYMGSWEASMALNKDISEDVRSNVRVFTMPALANGKGKQTDIAAWNGGGYAVSANSEVKDEAIKFLNFMYQQDKLSKYGWENGVGMSAQDQSAYMTGNETILQKQFTDIVKNATSVSGTPFNDCGTSAFKTAIESEIQSLSNGTKSVDEFYKALGEACK</sequence>
<keyword evidence="4" id="KW-1185">Reference proteome</keyword>
<feature type="chain" id="PRO_5038550586" evidence="2">
    <location>
        <begin position="21"/>
        <end position="451"/>
    </location>
</feature>
<evidence type="ECO:0000313" key="3">
    <source>
        <dbReference type="EMBL" id="ABX43762.1"/>
    </source>
</evidence>
<dbReference type="EMBL" id="CP000885">
    <property type="protein sequence ID" value="ABX43762.1"/>
    <property type="molecule type" value="Genomic_DNA"/>
</dbReference>
<reference evidence="4" key="1">
    <citation type="submission" date="2007-11" db="EMBL/GenBank/DDBJ databases">
        <title>Complete genome sequence of Clostridium phytofermentans ISDg.</title>
        <authorList>
            <person name="Leschine S.B."/>
            <person name="Warnick T.A."/>
            <person name="Blanchard J.L."/>
            <person name="Schnell D.J."/>
            <person name="Petit E.L."/>
            <person name="LaTouf W.G."/>
            <person name="Copeland A."/>
            <person name="Lucas S."/>
            <person name="Lapidus A."/>
            <person name="Barry K."/>
            <person name="Glavina del Rio T."/>
            <person name="Dalin E."/>
            <person name="Tice H."/>
            <person name="Pitluck S."/>
            <person name="Kiss H."/>
            <person name="Brettin T."/>
            <person name="Bruce D."/>
            <person name="Detter J.C."/>
            <person name="Han C."/>
            <person name="Kuske C."/>
            <person name="Schmutz J."/>
            <person name="Larimer F."/>
            <person name="Land M."/>
            <person name="Hauser L."/>
            <person name="Kyrpides N."/>
            <person name="Kim E.A."/>
            <person name="Richardson P."/>
        </authorList>
    </citation>
    <scope>NUCLEOTIDE SEQUENCE [LARGE SCALE GENOMIC DNA]</scope>
    <source>
        <strain evidence="4">ATCC 700394 / DSM 18823 / ISDg</strain>
    </source>
</reference>
<dbReference type="HOGENOM" id="CLU_031285_12_0_9"/>